<name>A0AAN5IF69_9BILA</name>
<gene>
    <name evidence="2" type="ORF">PMAYCL1PPCAC_32699</name>
</gene>
<evidence type="ECO:0000313" key="3">
    <source>
        <dbReference type="Proteomes" id="UP001328107"/>
    </source>
</evidence>
<dbReference type="Proteomes" id="UP001328107">
    <property type="component" value="Unassembled WGS sequence"/>
</dbReference>
<keyword evidence="1" id="KW-0732">Signal</keyword>
<proteinExistence type="predicted"/>
<keyword evidence="3" id="KW-1185">Reference proteome</keyword>
<sequence>TTSRPTRKQATMHRHLLLALCALVPFAYCATTKKPAPLKCYVGILGDNGQGGLPYPVLQTCPPESKCCSKYKHFPGKYYGYNCDNGSPRCQDIIYQGKDFISNVIFSEPPCRMGDCIGSLPRSERSLRIREAASSLLRGRGVLERNRLQWTASAHDHSVYQRKMLHEQSVSR</sequence>
<comment type="caution">
    <text evidence="2">The sequence shown here is derived from an EMBL/GenBank/DDBJ whole genome shotgun (WGS) entry which is preliminary data.</text>
</comment>
<protein>
    <submittedName>
        <fullName evidence="2">Uncharacterized protein</fullName>
    </submittedName>
</protein>
<dbReference type="AlphaFoldDB" id="A0AAN5IF69"/>
<feature type="non-terminal residue" evidence="2">
    <location>
        <position position="172"/>
    </location>
</feature>
<accession>A0AAN5IF69</accession>
<feature type="signal peptide" evidence="1">
    <location>
        <begin position="1"/>
        <end position="29"/>
    </location>
</feature>
<dbReference type="EMBL" id="BTRK01000006">
    <property type="protein sequence ID" value="GMR62504.1"/>
    <property type="molecule type" value="Genomic_DNA"/>
</dbReference>
<evidence type="ECO:0000256" key="1">
    <source>
        <dbReference type="SAM" id="SignalP"/>
    </source>
</evidence>
<reference evidence="3" key="1">
    <citation type="submission" date="2022-10" db="EMBL/GenBank/DDBJ databases">
        <title>Genome assembly of Pristionchus species.</title>
        <authorList>
            <person name="Yoshida K."/>
            <person name="Sommer R.J."/>
        </authorList>
    </citation>
    <scope>NUCLEOTIDE SEQUENCE [LARGE SCALE GENOMIC DNA]</scope>
    <source>
        <strain evidence="3">RS5460</strain>
    </source>
</reference>
<feature type="non-terminal residue" evidence="2">
    <location>
        <position position="1"/>
    </location>
</feature>
<evidence type="ECO:0000313" key="2">
    <source>
        <dbReference type="EMBL" id="GMR62504.1"/>
    </source>
</evidence>
<organism evidence="2 3">
    <name type="scientific">Pristionchus mayeri</name>
    <dbReference type="NCBI Taxonomy" id="1317129"/>
    <lineage>
        <taxon>Eukaryota</taxon>
        <taxon>Metazoa</taxon>
        <taxon>Ecdysozoa</taxon>
        <taxon>Nematoda</taxon>
        <taxon>Chromadorea</taxon>
        <taxon>Rhabditida</taxon>
        <taxon>Rhabditina</taxon>
        <taxon>Diplogasteromorpha</taxon>
        <taxon>Diplogasteroidea</taxon>
        <taxon>Neodiplogasteridae</taxon>
        <taxon>Pristionchus</taxon>
    </lineage>
</organism>
<feature type="chain" id="PRO_5042836704" evidence="1">
    <location>
        <begin position="30"/>
        <end position="172"/>
    </location>
</feature>